<reference evidence="3" key="1">
    <citation type="journal article" date="2014" name="Int. J. Syst. Evol. Microbiol.">
        <title>Complete genome sequence of Corynebacterium casei LMG S-19264T (=DSM 44701T), isolated from a smear-ripened cheese.</title>
        <authorList>
            <consortium name="US DOE Joint Genome Institute (JGI-PGF)"/>
            <person name="Walter F."/>
            <person name="Albersmeier A."/>
            <person name="Kalinowski J."/>
            <person name="Ruckert C."/>
        </authorList>
    </citation>
    <scope>NUCLEOTIDE SEQUENCE</scope>
    <source>
        <strain evidence="3">CGMCC 4.7201</strain>
    </source>
</reference>
<dbReference type="RefSeq" id="WP_189133888.1">
    <property type="nucleotide sequence ID" value="NZ_BMMS01000022.1"/>
</dbReference>
<feature type="chain" id="PRO_5037111414" evidence="2">
    <location>
        <begin position="36"/>
        <end position="331"/>
    </location>
</feature>
<accession>A0A918DZJ6</accession>
<evidence type="ECO:0000313" key="3">
    <source>
        <dbReference type="EMBL" id="GGO94140.1"/>
    </source>
</evidence>
<dbReference type="SUPFAM" id="SSF51126">
    <property type="entry name" value="Pectin lyase-like"/>
    <property type="match status" value="1"/>
</dbReference>
<feature type="signal peptide" evidence="2">
    <location>
        <begin position="1"/>
        <end position="35"/>
    </location>
</feature>
<feature type="compositionally biased region" description="Gly residues" evidence="1">
    <location>
        <begin position="249"/>
        <end position="258"/>
    </location>
</feature>
<dbReference type="AlphaFoldDB" id="A0A918DZJ6"/>
<dbReference type="EMBL" id="BMMS01000022">
    <property type="protein sequence ID" value="GGO94140.1"/>
    <property type="molecule type" value="Genomic_DNA"/>
</dbReference>
<feature type="compositionally biased region" description="Low complexity" evidence="1">
    <location>
        <begin position="287"/>
        <end position="316"/>
    </location>
</feature>
<keyword evidence="4" id="KW-1185">Reference proteome</keyword>
<evidence type="ECO:0000313" key="4">
    <source>
        <dbReference type="Proteomes" id="UP000641932"/>
    </source>
</evidence>
<sequence length="331" mass="32971">MHGSVRGARADRAMCCVAAAGLAVALSGGIGTVHAVQQAGVEHNAGVRRADPTVSCENVTGLIEAIDNANKGASGPITLAEGCTYDINDKPLPRITGTVGIEGHGSQLLRELKKDRSRILEVAEGARLTLTDVTLTGGQAESGGALYIDGGEVVLNGTSRLANAAASASGAEVFNKRGTLTLNDTALVEHGVTPLGKGGGVYNDGGTVTVNDRARIAGNRGLRGGGGIYNSKGTVTLNDDARIEDNDGGRGNGGGIYNDGGTVDYRTTHAITGNRPDDCRDCSPAAGTGNSGTDSSGTDSSGTDSSGTDSSGTDSSGTGGSGPENSGPDPT</sequence>
<reference evidence="3" key="2">
    <citation type="submission" date="2020-09" db="EMBL/GenBank/DDBJ databases">
        <authorList>
            <person name="Sun Q."/>
            <person name="Zhou Y."/>
        </authorList>
    </citation>
    <scope>NUCLEOTIDE SEQUENCE</scope>
    <source>
        <strain evidence="3">CGMCC 4.7201</strain>
    </source>
</reference>
<protein>
    <submittedName>
        <fullName evidence="3">Uncharacterized protein</fullName>
    </submittedName>
</protein>
<comment type="caution">
    <text evidence="3">The sequence shown here is derived from an EMBL/GenBank/DDBJ whole genome shotgun (WGS) entry which is preliminary data.</text>
</comment>
<dbReference type="InterPro" id="IPR011050">
    <property type="entry name" value="Pectin_lyase_fold/virulence"/>
</dbReference>
<organism evidence="3 4">
    <name type="scientific">Wenjunlia tyrosinilytica</name>
    <dbReference type="NCBI Taxonomy" id="1544741"/>
    <lineage>
        <taxon>Bacteria</taxon>
        <taxon>Bacillati</taxon>
        <taxon>Actinomycetota</taxon>
        <taxon>Actinomycetes</taxon>
        <taxon>Kitasatosporales</taxon>
        <taxon>Streptomycetaceae</taxon>
        <taxon>Wenjunlia</taxon>
    </lineage>
</organism>
<feature type="region of interest" description="Disordered" evidence="1">
    <location>
        <begin position="240"/>
        <end position="331"/>
    </location>
</feature>
<dbReference type="Proteomes" id="UP000641932">
    <property type="component" value="Unassembled WGS sequence"/>
</dbReference>
<name>A0A918DZJ6_9ACTN</name>
<evidence type="ECO:0000256" key="1">
    <source>
        <dbReference type="SAM" id="MobiDB-lite"/>
    </source>
</evidence>
<gene>
    <name evidence="3" type="ORF">GCM10012280_48290</name>
</gene>
<keyword evidence="2" id="KW-0732">Signal</keyword>
<evidence type="ECO:0000256" key="2">
    <source>
        <dbReference type="SAM" id="SignalP"/>
    </source>
</evidence>
<proteinExistence type="predicted"/>